<feature type="transmembrane region" description="Helical" evidence="1">
    <location>
        <begin position="16"/>
        <end position="35"/>
    </location>
</feature>
<feature type="transmembrane region" description="Helical" evidence="1">
    <location>
        <begin position="41"/>
        <end position="58"/>
    </location>
</feature>
<evidence type="ECO:0000256" key="1">
    <source>
        <dbReference type="SAM" id="Phobius"/>
    </source>
</evidence>
<keyword evidence="1" id="KW-0472">Membrane</keyword>
<dbReference type="AlphaFoldDB" id="A0A3M8AZT8"/>
<reference evidence="2 3" key="1">
    <citation type="submission" date="2018-10" db="EMBL/GenBank/DDBJ databases">
        <title>Phylogenomics of Brevibacillus.</title>
        <authorList>
            <person name="Dunlap C."/>
        </authorList>
    </citation>
    <scope>NUCLEOTIDE SEQUENCE [LARGE SCALE GENOMIC DNA]</scope>
    <source>
        <strain evidence="2 3">DSM 100115</strain>
    </source>
</reference>
<dbReference type="Proteomes" id="UP000268829">
    <property type="component" value="Unassembled WGS sequence"/>
</dbReference>
<evidence type="ECO:0000313" key="3">
    <source>
        <dbReference type="Proteomes" id="UP000268829"/>
    </source>
</evidence>
<keyword evidence="3" id="KW-1185">Reference proteome</keyword>
<gene>
    <name evidence="2" type="ORF">EDM57_12140</name>
</gene>
<dbReference type="EMBL" id="RHHS01000028">
    <property type="protein sequence ID" value="RNB56550.1"/>
    <property type="molecule type" value="Genomic_DNA"/>
</dbReference>
<evidence type="ECO:0000313" key="2">
    <source>
        <dbReference type="EMBL" id="RNB56550.1"/>
    </source>
</evidence>
<accession>A0A3M8AZT8</accession>
<comment type="caution">
    <text evidence="2">The sequence shown here is derived from an EMBL/GenBank/DDBJ whole genome shotgun (WGS) entry which is preliminary data.</text>
</comment>
<keyword evidence="1" id="KW-1133">Transmembrane helix</keyword>
<keyword evidence="1" id="KW-0812">Transmembrane</keyword>
<name>A0A3M8AZT8_9BACL</name>
<proteinExistence type="predicted"/>
<organism evidence="2 3">
    <name type="scientific">Brevibacillus gelatini</name>
    <dbReference type="NCBI Taxonomy" id="1655277"/>
    <lineage>
        <taxon>Bacteria</taxon>
        <taxon>Bacillati</taxon>
        <taxon>Bacillota</taxon>
        <taxon>Bacilli</taxon>
        <taxon>Bacillales</taxon>
        <taxon>Paenibacillaceae</taxon>
        <taxon>Brevibacillus</taxon>
    </lineage>
</organism>
<sequence length="209" mass="24654">MRMHEMRVWQKRDYRLFNGMMAIAVICFLTHYYVGMFLLCLAATLYVGAVVLVFFGVAKRQAIKKKYYREAKQMGLERTFVIPYNESDDEIWFEIHLIEPGVKRRSTPVRVLRQYIRDLQRLYSFAKTYPKKRVVFVGTTHQTLTIAAMKEAKRLGLAYEVAPIIHDQSAPMTKREWRGVLRKMYGDEQNIRAPAKGEWRTLIVRVENP</sequence>
<protein>
    <submittedName>
        <fullName evidence="2">Uncharacterized protein</fullName>
    </submittedName>
</protein>